<feature type="compositionally biased region" description="Low complexity" evidence="1">
    <location>
        <begin position="65"/>
        <end position="82"/>
    </location>
</feature>
<feature type="region of interest" description="Disordered" evidence="1">
    <location>
        <begin position="1"/>
        <end position="30"/>
    </location>
</feature>
<gene>
    <name evidence="2" type="ORF">CB5_LOCUS1177</name>
</gene>
<name>A0A6V7NI63_ANACO</name>
<dbReference type="AlphaFoldDB" id="A0A6V7NI63"/>
<evidence type="ECO:0000313" key="2">
    <source>
        <dbReference type="EMBL" id="CAD1817966.1"/>
    </source>
</evidence>
<reference evidence="2" key="1">
    <citation type="submission" date="2020-07" db="EMBL/GenBank/DDBJ databases">
        <authorList>
            <person name="Lin J."/>
        </authorList>
    </citation>
    <scope>NUCLEOTIDE SEQUENCE</scope>
</reference>
<feature type="region of interest" description="Disordered" evidence="1">
    <location>
        <begin position="61"/>
        <end position="143"/>
    </location>
</feature>
<dbReference type="EMBL" id="LR862138">
    <property type="protein sequence ID" value="CAD1817966.1"/>
    <property type="molecule type" value="Genomic_DNA"/>
</dbReference>
<protein>
    <submittedName>
        <fullName evidence="2">Uncharacterized protein</fullName>
    </submittedName>
</protein>
<accession>A0A6V7NI63</accession>
<proteinExistence type="predicted"/>
<organism evidence="2">
    <name type="scientific">Ananas comosus var. bracteatus</name>
    <name type="common">red pineapple</name>
    <dbReference type="NCBI Taxonomy" id="296719"/>
    <lineage>
        <taxon>Eukaryota</taxon>
        <taxon>Viridiplantae</taxon>
        <taxon>Streptophyta</taxon>
        <taxon>Embryophyta</taxon>
        <taxon>Tracheophyta</taxon>
        <taxon>Spermatophyta</taxon>
        <taxon>Magnoliopsida</taxon>
        <taxon>Liliopsida</taxon>
        <taxon>Poales</taxon>
        <taxon>Bromeliaceae</taxon>
        <taxon>Bromelioideae</taxon>
        <taxon>Ananas</taxon>
    </lineage>
</organism>
<feature type="compositionally biased region" description="Polar residues" evidence="1">
    <location>
        <begin position="133"/>
        <end position="142"/>
    </location>
</feature>
<sequence>MGACATKPAAKEGEEPLPAEEEAVKNKDKEVAAVTAAAEAESGQQSLSTLLSREIEVEVKETIAPEEPATAEAKSAEPAATKVVVVEPAKANDDKKPAEMPTEPPKEKAGGSDDKKEKPPPSPTLPSPRRRGQTLNSPSLIHQRSLERCLHVALRCVRA</sequence>
<evidence type="ECO:0000256" key="1">
    <source>
        <dbReference type="SAM" id="MobiDB-lite"/>
    </source>
</evidence>
<feature type="compositionally biased region" description="Basic and acidic residues" evidence="1">
    <location>
        <begin position="90"/>
        <end position="119"/>
    </location>
</feature>